<sequence length="303" mass="31432">MGDAPRQHTILVTGAAGPAGRALGVQFARRSETGRPRVVGADLAPAPMPGYDVVEAAPAAADPAYDAGTLDLLRRHRPRLVVPTVSDELPRLAVLVAAAGLGRSVVLSAPGPTAVAADKLLTMWALERRGVSVPRHLPADALGSAAEALAWGDGPVVVKPRVARGGRGVHVVEYPADPAWAGVDGSWVVQAFAPGTEYSPQVYRSPTDGRCTVVVLEKTGRKEGRVGNATTVERLDPGEADDVAKLAARTAEALDLVGPLDMDVRRLADGTPVVLEVNSRFGAVSADAPELLDAVLDEWSGPA</sequence>
<dbReference type="Gene3D" id="3.40.50.20">
    <property type="match status" value="1"/>
</dbReference>
<dbReference type="InterPro" id="IPR011761">
    <property type="entry name" value="ATP-grasp"/>
</dbReference>
<dbReference type="Gene3D" id="3.30.470.20">
    <property type="entry name" value="ATP-grasp fold, B domain"/>
    <property type="match status" value="1"/>
</dbReference>
<dbReference type="InterPro" id="IPR036291">
    <property type="entry name" value="NAD(P)-bd_dom_sf"/>
</dbReference>
<dbReference type="Pfam" id="PF02655">
    <property type="entry name" value="ATP-grasp_3"/>
    <property type="match status" value="1"/>
</dbReference>
<comment type="caution">
    <text evidence="3">The sequence shown here is derived from an EMBL/GenBank/DDBJ whole genome shotgun (WGS) entry which is preliminary data.</text>
</comment>
<dbReference type="InterPro" id="IPR003806">
    <property type="entry name" value="ATP-grasp_PylC-type"/>
</dbReference>
<evidence type="ECO:0000256" key="1">
    <source>
        <dbReference type="PROSITE-ProRule" id="PRU00409"/>
    </source>
</evidence>
<evidence type="ECO:0000259" key="2">
    <source>
        <dbReference type="PROSITE" id="PS50975"/>
    </source>
</evidence>
<name>A0ABT0J2W2_9MICO</name>
<keyword evidence="1" id="KW-0067">ATP-binding</keyword>
<feature type="domain" description="ATP-grasp" evidence="2">
    <location>
        <begin position="123"/>
        <end position="303"/>
    </location>
</feature>
<dbReference type="SUPFAM" id="SSF51735">
    <property type="entry name" value="NAD(P)-binding Rossmann-fold domains"/>
    <property type="match status" value="1"/>
</dbReference>
<dbReference type="PANTHER" id="PTHR23132:SF23">
    <property type="entry name" value="D-ALANINE--D-ALANINE LIGASE B"/>
    <property type="match status" value="1"/>
</dbReference>
<dbReference type="SUPFAM" id="SSF56059">
    <property type="entry name" value="Glutathione synthetase ATP-binding domain-like"/>
    <property type="match status" value="1"/>
</dbReference>
<gene>
    <name evidence="3" type="ORF">M1843_08765</name>
</gene>
<dbReference type="RefSeq" id="WP_416343665.1">
    <property type="nucleotide sequence ID" value="NZ_JALQCY010000002.1"/>
</dbReference>
<keyword evidence="1" id="KW-0547">Nucleotide-binding</keyword>
<dbReference type="Proteomes" id="UP001651050">
    <property type="component" value="Unassembled WGS sequence"/>
</dbReference>
<proteinExistence type="predicted"/>
<protein>
    <submittedName>
        <fullName evidence="3">ATP-grasp domain-containing protein</fullName>
    </submittedName>
</protein>
<dbReference type="InterPro" id="IPR013815">
    <property type="entry name" value="ATP_grasp_subdomain_1"/>
</dbReference>
<evidence type="ECO:0000313" key="3">
    <source>
        <dbReference type="EMBL" id="MCK9793834.1"/>
    </source>
</evidence>
<dbReference type="PANTHER" id="PTHR23132">
    <property type="entry name" value="D-ALANINE--D-ALANINE LIGASE"/>
    <property type="match status" value="1"/>
</dbReference>
<dbReference type="EMBL" id="JALQCY010000002">
    <property type="protein sequence ID" value="MCK9793834.1"/>
    <property type="molecule type" value="Genomic_DNA"/>
</dbReference>
<accession>A0ABT0J2W2</accession>
<evidence type="ECO:0000313" key="4">
    <source>
        <dbReference type="Proteomes" id="UP001651050"/>
    </source>
</evidence>
<dbReference type="PROSITE" id="PS50975">
    <property type="entry name" value="ATP_GRASP"/>
    <property type="match status" value="1"/>
</dbReference>
<dbReference type="Gene3D" id="3.30.1490.20">
    <property type="entry name" value="ATP-grasp fold, A domain"/>
    <property type="match status" value="1"/>
</dbReference>
<reference evidence="3 4" key="1">
    <citation type="submission" date="2022-02" db="EMBL/GenBank/DDBJ databases">
        <title>The car tank lid bacteriome: a reservoir of bacteria with potential in bioremediation of fuel.</title>
        <authorList>
            <person name="Vidal-Verdu A."/>
            <person name="Gomez-Martinez D."/>
            <person name="Latorre-Perez A."/>
            <person name="Pereto J."/>
            <person name="Porcar M."/>
        </authorList>
    </citation>
    <scope>NUCLEOTIDE SEQUENCE [LARGE SCALE GENOMIC DNA]</scope>
    <source>
        <strain evidence="3 4">4D.3</strain>
    </source>
</reference>
<keyword evidence="4" id="KW-1185">Reference proteome</keyword>
<organism evidence="3 4">
    <name type="scientific">Isoptericola peretonis</name>
    <dbReference type="NCBI Taxonomy" id="2918523"/>
    <lineage>
        <taxon>Bacteria</taxon>
        <taxon>Bacillati</taxon>
        <taxon>Actinomycetota</taxon>
        <taxon>Actinomycetes</taxon>
        <taxon>Micrococcales</taxon>
        <taxon>Promicromonosporaceae</taxon>
        <taxon>Isoptericola</taxon>
    </lineage>
</organism>